<dbReference type="EC" id="1.-.-.-" evidence="2"/>
<dbReference type="Proteomes" id="UP000320672">
    <property type="component" value="Chromosome"/>
</dbReference>
<keyword evidence="3" id="KW-1185">Reference proteome</keyword>
<evidence type="ECO:0000259" key="1">
    <source>
        <dbReference type="Pfam" id="PF01408"/>
    </source>
</evidence>
<dbReference type="GO" id="GO:0000166">
    <property type="term" value="F:nucleotide binding"/>
    <property type="evidence" value="ECO:0007669"/>
    <property type="project" value="InterPro"/>
</dbReference>
<dbReference type="Gene3D" id="3.30.360.10">
    <property type="entry name" value="Dihydrodipicolinate Reductase, domain 2"/>
    <property type="match status" value="1"/>
</dbReference>
<gene>
    <name evidence="2" type="primary">pht4</name>
    <name evidence="2" type="ORF">FF011L_08360</name>
</gene>
<evidence type="ECO:0000313" key="3">
    <source>
        <dbReference type="Proteomes" id="UP000320672"/>
    </source>
</evidence>
<dbReference type="OrthoDB" id="253515at2"/>
<dbReference type="EMBL" id="CP036262">
    <property type="protein sequence ID" value="QDS92100.1"/>
    <property type="molecule type" value="Genomic_DNA"/>
</dbReference>
<dbReference type="KEGG" id="rml:FF011L_08360"/>
<keyword evidence="2" id="KW-0560">Oxidoreductase</keyword>
<dbReference type="RefSeq" id="WP_145350313.1">
    <property type="nucleotide sequence ID" value="NZ_CP036262.1"/>
</dbReference>
<dbReference type="PANTHER" id="PTHR43818:SF5">
    <property type="entry name" value="OXIDOREDUCTASE FAMILY PROTEIN"/>
    <property type="match status" value="1"/>
</dbReference>
<dbReference type="SUPFAM" id="SSF55347">
    <property type="entry name" value="Glyceraldehyde-3-phosphate dehydrogenase-like, C-terminal domain"/>
    <property type="match status" value="1"/>
</dbReference>
<dbReference type="InterPro" id="IPR006311">
    <property type="entry name" value="TAT_signal"/>
</dbReference>
<organism evidence="2 3">
    <name type="scientific">Roseimaritima multifibrata</name>
    <dbReference type="NCBI Taxonomy" id="1930274"/>
    <lineage>
        <taxon>Bacteria</taxon>
        <taxon>Pseudomonadati</taxon>
        <taxon>Planctomycetota</taxon>
        <taxon>Planctomycetia</taxon>
        <taxon>Pirellulales</taxon>
        <taxon>Pirellulaceae</taxon>
        <taxon>Roseimaritima</taxon>
    </lineage>
</organism>
<dbReference type="PANTHER" id="PTHR43818">
    <property type="entry name" value="BCDNA.GH03377"/>
    <property type="match status" value="1"/>
</dbReference>
<accession>A0A517MB36</accession>
<dbReference type="InterPro" id="IPR036291">
    <property type="entry name" value="NAD(P)-bd_dom_sf"/>
</dbReference>
<dbReference type="NCBIfam" id="TIGR01409">
    <property type="entry name" value="TAT_signal_seq"/>
    <property type="match status" value="1"/>
</dbReference>
<proteinExistence type="predicted"/>
<feature type="domain" description="Gfo/Idh/MocA-like oxidoreductase N-terminal" evidence="1">
    <location>
        <begin position="52"/>
        <end position="178"/>
    </location>
</feature>
<evidence type="ECO:0000313" key="2">
    <source>
        <dbReference type="EMBL" id="QDS92100.1"/>
    </source>
</evidence>
<sequence length="448" mass="49445">MAHTDEKSSHPSPQRSAAPRREFLKGAAALGGAAAALSVTAPKLHAAGSDVIRIALIGCGGRGRGAALNAMAADPKVRLVALADLFDQSITDCRKQLTKQKPDQVELSDETCFVGFDAYKKAIELADVVLLASPPHYRPDHLEAAVAADKHIFCEKPIATDATGVRRVLAICEEADKKNLNIVSGLCWRYDQGVRETMGQIFDGKIGRVIGSQANYLTGPVWIRPRKDGESEMAYQCRNWYYFNWLSGDHITEQFIHSLDKALWLRHDEPPVKAYGMGGRGLRSDLTQGDIFDHFAVVYEWADGSTTNAFTRQVRGAYNQVEDFVYGSDGKASVLANKIEGKNSWKFDGKDKVNMYQQEHNELFEAVQGKRPRINNGTYMCRSTLLAILGREVCYSGKEITWDEAINSPQDLRPQKYSFDAEAPAVKVPKPGVYKFPIAKPGDKSGSV</sequence>
<name>A0A517MB36_9BACT</name>
<dbReference type="InterPro" id="IPR000683">
    <property type="entry name" value="Gfo/Idh/MocA-like_OxRdtase_N"/>
</dbReference>
<dbReference type="InterPro" id="IPR019546">
    <property type="entry name" value="TAT_signal_bac_arc"/>
</dbReference>
<dbReference type="PROSITE" id="PS51318">
    <property type="entry name" value="TAT"/>
    <property type="match status" value="1"/>
</dbReference>
<dbReference type="InterPro" id="IPR050463">
    <property type="entry name" value="Gfo/Idh/MocA_oxidrdct_glycsds"/>
</dbReference>
<dbReference type="AlphaFoldDB" id="A0A517MB36"/>
<protein>
    <submittedName>
        <fullName evidence="2">4,5-dihydroxyphthalate dehydrogenase</fullName>
        <ecNumber evidence="2">1.-.-.-</ecNumber>
    </submittedName>
</protein>
<dbReference type="GO" id="GO:0016491">
    <property type="term" value="F:oxidoreductase activity"/>
    <property type="evidence" value="ECO:0007669"/>
    <property type="project" value="UniProtKB-KW"/>
</dbReference>
<dbReference type="Pfam" id="PF01408">
    <property type="entry name" value="GFO_IDH_MocA"/>
    <property type="match status" value="1"/>
</dbReference>
<reference evidence="2 3" key="1">
    <citation type="submission" date="2019-02" db="EMBL/GenBank/DDBJ databases">
        <title>Deep-cultivation of Planctomycetes and their phenomic and genomic characterization uncovers novel biology.</title>
        <authorList>
            <person name="Wiegand S."/>
            <person name="Jogler M."/>
            <person name="Boedeker C."/>
            <person name="Pinto D."/>
            <person name="Vollmers J."/>
            <person name="Rivas-Marin E."/>
            <person name="Kohn T."/>
            <person name="Peeters S.H."/>
            <person name="Heuer A."/>
            <person name="Rast P."/>
            <person name="Oberbeckmann S."/>
            <person name="Bunk B."/>
            <person name="Jeske O."/>
            <person name="Meyerdierks A."/>
            <person name="Storesund J.E."/>
            <person name="Kallscheuer N."/>
            <person name="Luecker S."/>
            <person name="Lage O.M."/>
            <person name="Pohl T."/>
            <person name="Merkel B.J."/>
            <person name="Hornburger P."/>
            <person name="Mueller R.-W."/>
            <person name="Bruemmer F."/>
            <person name="Labrenz M."/>
            <person name="Spormann A.M."/>
            <person name="Op den Camp H."/>
            <person name="Overmann J."/>
            <person name="Amann R."/>
            <person name="Jetten M.S.M."/>
            <person name="Mascher T."/>
            <person name="Medema M.H."/>
            <person name="Devos D.P."/>
            <person name="Kaster A.-K."/>
            <person name="Ovreas L."/>
            <person name="Rohde M."/>
            <person name="Galperin M.Y."/>
            <person name="Jogler C."/>
        </authorList>
    </citation>
    <scope>NUCLEOTIDE SEQUENCE [LARGE SCALE GENOMIC DNA]</scope>
    <source>
        <strain evidence="2 3">FF011L</strain>
    </source>
</reference>
<dbReference type="SUPFAM" id="SSF51735">
    <property type="entry name" value="NAD(P)-binding Rossmann-fold domains"/>
    <property type="match status" value="1"/>
</dbReference>
<dbReference type="Gene3D" id="3.40.50.720">
    <property type="entry name" value="NAD(P)-binding Rossmann-like Domain"/>
    <property type="match status" value="1"/>
</dbReference>